<evidence type="ECO:0000313" key="1">
    <source>
        <dbReference type="EMBL" id="WQJ52809.1"/>
    </source>
</evidence>
<reference evidence="1 2" key="1">
    <citation type="submission" date="2023-11" db="EMBL/GenBank/DDBJ databases">
        <authorList>
            <person name="Cook R."/>
            <person name="Crisci M."/>
            <person name="Pye H."/>
            <person name="Adriaenssens E."/>
            <person name="Santini J."/>
        </authorList>
    </citation>
    <scope>NUCLEOTIDE SEQUENCE [LARGE SCALE GENOMIC DNA]</scope>
    <source>
        <strain evidence="1">Lak_Megaphage_RVC_JS4_GC31</strain>
    </source>
</reference>
<protein>
    <submittedName>
        <fullName evidence="1">Uncharacterized protein</fullName>
    </submittedName>
</protein>
<evidence type="ECO:0000313" key="2">
    <source>
        <dbReference type="Proteomes" id="UP001349343"/>
    </source>
</evidence>
<keyword evidence="2" id="KW-1185">Reference proteome</keyword>
<organism evidence="1 2">
    <name type="scientific">phage Lak_Megaphage_RVC_JS4_GC31</name>
    <dbReference type="NCBI Taxonomy" id="3109228"/>
    <lineage>
        <taxon>Viruses</taxon>
        <taxon>Duplodnaviria</taxon>
        <taxon>Heunggongvirae</taxon>
        <taxon>Uroviricota</taxon>
        <taxon>Caudoviricetes</taxon>
        <taxon>Caudoviricetes code 15 clade</taxon>
    </lineage>
</organism>
<sequence>MAFTKDKFLADIKKMNQENNKYENKAFDSIVSNLFLLNKWGKEKAMGIDEYDSESNSKFTLIPGHIYAFKYMTTYATKYDDGKIKFEYSDRLPIVLCTGNNKDIIQGINLNLCNYGLRALILNDIYNLDPQFFNHDASVQAHNGMVPISKNISMFFSKKENQDKFLNYIKVKYKLSNTALIFRTYNINKIQQIRFIEPWQWQYIPFINYKQSVKESVLQVIQHITGIDKIKI</sequence>
<dbReference type="EMBL" id="OR769222">
    <property type="protein sequence ID" value="WQJ52809.1"/>
    <property type="molecule type" value="Genomic_DNA"/>
</dbReference>
<accession>A0ABZ0Z0T8</accession>
<dbReference type="Proteomes" id="UP001349343">
    <property type="component" value="Segment"/>
</dbReference>
<name>A0ABZ0Z0T8_9CAUD</name>
<proteinExistence type="predicted"/>